<protein>
    <submittedName>
        <fullName evidence="2">Uncharacterized protein</fullName>
    </submittedName>
</protein>
<sequence>MANRVELDFGRITSSVFEAGAAIFANEPDFAQRVTKSFATVFDRQREQDEPNGKSLEKKIRAIDEIEDYASPIIMSATPIIQNNITKASNIIDDFLKTRNKNPSIQTRYEQASDQLKLKYDNQSLRAKNIHEKNMKILTDQLEKLQNSLDAKDDTIPKEQINNEDNQKGLIKEDNQKSIKQEEDQHNTIKEDILQDISKDKEKPGISIKQNEKDAFSKVTDIKVIIGNTNINADTPHVLSNEQ</sequence>
<evidence type="ECO:0000256" key="1">
    <source>
        <dbReference type="SAM" id="MobiDB-lite"/>
    </source>
</evidence>
<evidence type="ECO:0000313" key="3">
    <source>
        <dbReference type="Proteomes" id="UP000324800"/>
    </source>
</evidence>
<dbReference type="AlphaFoldDB" id="A0A5J4VER6"/>
<gene>
    <name evidence="2" type="ORF">EZS28_023523</name>
</gene>
<feature type="region of interest" description="Disordered" evidence="1">
    <location>
        <begin position="162"/>
        <end position="185"/>
    </location>
</feature>
<dbReference type="Proteomes" id="UP000324800">
    <property type="component" value="Unassembled WGS sequence"/>
</dbReference>
<proteinExistence type="predicted"/>
<accession>A0A5J4VER6</accession>
<reference evidence="2 3" key="1">
    <citation type="submission" date="2019-03" db="EMBL/GenBank/DDBJ databases">
        <title>Single cell metagenomics reveals metabolic interactions within the superorganism composed of flagellate Streblomastix strix and complex community of Bacteroidetes bacteria on its surface.</title>
        <authorList>
            <person name="Treitli S.C."/>
            <person name="Kolisko M."/>
            <person name="Husnik F."/>
            <person name="Keeling P."/>
            <person name="Hampl V."/>
        </authorList>
    </citation>
    <scope>NUCLEOTIDE SEQUENCE [LARGE SCALE GENOMIC DNA]</scope>
    <source>
        <strain evidence="2">ST1C</strain>
    </source>
</reference>
<dbReference type="OrthoDB" id="10656522at2759"/>
<evidence type="ECO:0000313" key="2">
    <source>
        <dbReference type="EMBL" id="KAA6380949.1"/>
    </source>
</evidence>
<name>A0A5J4VER6_9EUKA</name>
<comment type="caution">
    <text evidence="2">The sequence shown here is derived from an EMBL/GenBank/DDBJ whole genome shotgun (WGS) entry which is preliminary data.</text>
</comment>
<organism evidence="2 3">
    <name type="scientific">Streblomastix strix</name>
    <dbReference type="NCBI Taxonomy" id="222440"/>
    <lineage>
        <taxon>Eukaryota</taxon>
        <taxon>Metamonada</taxon>
        <taxon>Preaxostyla</taxon>
        <taxon>Oxymonadida</taxon>
        <taxon>Streblomastigidae</taxon>
        <taxon>Streblomastix</taxon>
    </lineage>
</organism>
<feature type="compositionally biased region" description="Basic and acidic residues" evidence="1">
    <location>
        <begin position="165"/>
        <end position="185"/>
    </location>
</feature>
<dbReference type="EMBL" id="SNRW01007620">
    <property type="protein sequence ID" value="KAA6380949.1"/>
    <property type="molecule type" value="Genomic_DNA"/>
</dbReference>